<organism evidence="1 2">
    <name type="scientific">Scortum barcoo</name>
    <name type="common">barcoo grunter</name>
    <dbReference type="NCBI Taxonomy" id="214431"/>
    <lineage>
        <taxon>Eukaryota</taxon>
        <taxon>Metazoa</taxon>
        <taxon>Chordata</taxon>
        <taxon>Craniata</taxon>
        <taxon>Vertebrata</taxon>
        <taxon>Euteleostomi</taxon>
        <taxon>Actinopterygii</taxon>
        <taxon>Neopterygii</taxon>
        <taxon>Teleostei</taxon>
        <taxon>Neoteleostei</taxon>
        <taxon>Acanthomorphata</taxon>
        <taxon>Eupercaria</taxon>
        <taxon>Centrarchiformes</taxon>
        <taxon>Terapontoidei</taxon>
        <taxon>Terapontidae</taxon>
        <taxon>Scortum</taxon>
    </lineage>
</organism>
<accession>A0ACB8WL06</accession>
<dbReference type="EMBL" id="CM041538">
    <property type="protein sequence ID" value="KAI3368479.1"/>
    <property type="molecule type" value="Genomic_DNA"/>
</dbReference>
<dbReference type="Proteomes" id="UP000831701">
    <property type="component" value="Chromosome 8"/>
</dbReference>
<gene>
    <name evidence="1" type="ORF">L3Q82_025491</name>
</gene>
<name>A0ACB8WL06_9TELE</name>
<reference evidence="1" key="1">
    <citation type="submission" date="2022-04" db="EMBL/GenBank/DDBJ databases">
        <title>Jade perch genome.</title>
        <authorList>
            <person name="Chao B."/>
        </authorList>
    </citation>
    <scope>NUCLEOTIDE SEQUENCE</scope>
    <source>
        <strain evidence="1">CB-2022</strain>
    </source>
</reference>
<comment type="caution">
    <text evidence="1">The sequence shown here is derived from an EMBL/GenBank/DDBJ whole genome shotgun (WGS) entry which is preliminary data.</text>
</comment>
<sequence length="185" mass="20431">MLSKWAPIVTMGYRAGGPKCRTGDRHEICDPIIRFAINGTWMRAGGWHRAVSAYLGLMPGMAERWTLSLKFMDAKSQHSRMELEWVAALAGGGAVTSTEEETSNPPPHTTHDDHSSSDMWRAEEAASQKSCRSRWSIALLKACTRELGHPLQRIFNLSLGQGKGSPAVEDILNHSSPLRNHILVS</sequence>
<evidence type="ECO:0000313" key="1">
    <source>
        <dbReference type="EMBL" id="KAI3368479.1"/>
    </source>
</evidence>
<evidence type="ECO:0000313" key="2">
    <source>
        <dbReference type="Proteomes" id="UP000831701"/>
    </source>
</evidence>
<proteinExistence type="predicted"/>
<keyword evidence="2" id="KW-1185">Reference proteome</keyword>
<protein>
    <submittedName>
        <fullName evidence="1">Uncharacterized protein</fullName>
    </submittedName>
</protein>